<feature type="region of interest" description="Disordered" evidence="1">
    <location>
        <begin position="158"/>
        <end position="247"/>
    </location>
</feature>
<dbReference type="Proteomes" id="UP000596035">
    <property type="component" value="Chromosome"/>
</dbReference>
<keyword evidence="4" id="KW-1185">Reference proteome</keyword>
<accession>A0A1Z2XLS1</accession>
<evidence type="ECO:0000313" key="2">
    <source>
        <dbReference type="EMBL" id="ASB39387.1"/>
    </source>
</evidence>
<evidence type="ECO:0000256" key="1">
    <source>
        <dbReference type="SAM" id="MobiDB-lite"/>
    </source>
</evidence>
<organism evidence="3 5">
    <name type="scientific">Acutalibacter muris</name>
    <dbReference type="NCBI Taxonomy" id="1796620"/>
    <lineage>
        <taxon>Bacteria</taxon>
        <taxon>Bacillati</taxon>
        <taxon>Bacillota</taxon>
        <taxon>Clostridia</taxon>
        <taxon>Eubacteriales</taxon>
        <taxon>Acutalibacteraceae</taxon>
        <taxon>Acutalibacter</taxon>
    </lineage>
</organism>
<dbReference type="AlphaFoldDB" id="A0A1Z2XLS1"/>
<evidence type="ECO:0000313" key="4">
    <source>
        <dbReference type="Proteomes" id="UP000196710"/>
    </source>
</evidence>
<evidence type="ECO:0008006" key="6">
    <source>
        <dbReference type="Google" id="ProtNLM"/>
    </source>
</evidence>
<gene>
    <name evidence="2" type="ORF">ADH66_01175</name>
    <name evidence="3" type="ORF">I5Q82_11175</name>
</gene>
<reference evidence="2" key="1">
    <citation type="journal article" date="2017" name="Genome Announc.">
        <title>High-Quality Whole-Genome Sequences of the Oligo-Mouse-Microbiota Bacterial Community.</title>
        <authorList>
            <person name="Garzetti D."/>
            <person name="Brugiroux S."/>
            <person name="Bunk B."/>
            <person name="Pukall R."/>
            <person name="McCoy K.D."/>
            <person name="Macpherson A.J."/>
            <person name="Stecher B."/>
        </authorList>
    </citation>
    <scope>NUCLEOTIDE SEQUENCE</scope>
    <source>
        <strain evidence="2">KB18</strain>
    </source>
</reference>
<reference evidence="4" key="2">
    <citation type="submission" date="2017-05" db="EMBL/GenBank/DDBJ databases">
        <title>Improved OligoMM genomes.</title>
        <authorList>
            <person name="Garzetti D."/>
        </authorList>
    </citation>
    <scope>NUCLEOTIDE SEQUENCE [LARGE SCALE GENOMIC DNA]</scope>
    <source>
        <strain evidence="4">KB18</strain>
    </source>
</reference>
<sequence>MITMMGSMGTYMKNLKLQTQFQIKQDRGELGSHKSLEDYINITNAKDLPGHENDKDREKLSGIKNKLLQGGKLTAEERKYLQAKDPEAYQKLKVSEQEQKAFEQRLRQCRTKEEAQRLKMTYINSSLVTLKSVEHNSAIPQQKKLEIFMQEKQRCDRIEESSREFVRRGDYDRLPTEAEETKADKDAQEAKEAQRPKVPERKEPLKPAEKRKEKPTEERPSVHVESREEKKVKRARANAHRNPGPGFTQVVAAYHANIGQADITKSKIDAKG</sequence>
<feature type="compositionally biased region" description="Basic and acidic residues" evidence="1">
    <location>
        <begin position="158"/>
        <end position="231"/>
    </location>
</feature>
<reference evidence="3 5" key="3">
    <citation type="submission" date="2020-11" db="EMBL/GenBank/DDBJ databases">
        <title>Closed and high quality bacterial genomes of the OMM12 community.</title>
        <authorList>
            <person name="Marbouty M."/>
            <person name="Lamy-Besnier Q."/>
            <person name="Debarbieux L."/>
            <person name="Koszul R."/>
        </authorList>
    </citation>
    <scope>NUCLEOTIDE SEQUENCE [LARGE SCALE GENOMIC DNA]</scope>
    <source>
        <strain evidence="3 5">KB18</strain>
    </source>
</reference>
<dbReference type="RefSeq" id="WP_066536744.1">
    <property type="nucleotide sequence ID" value="NZ_CP021422.1"/>
</dbReference>
<dbReference type="EMBL" id="CP021422">
    <property type="protein sequence ID" value="ASB39387.1"/>
    <property type="molecule type" value="Genomic_DNA"/>
</dbReference>
<name>A0A1Z2XLS1_9FIRM</name>
<evidence type="ECO:0000313" key="3">
    <source>
        <dbReference type="EMBL" id="QQR28679.1"/>
    </source>
</evidence>
<evidence type="ECO:0000313" key="5">
    <source>
        <dbReference type="Proteomes" id="UP000596035"/>
    </source>
</evidence>
<dbReference type="Proteomes" id="UP000196710">
    <property type="component" value="Chromosome"/>
</dbReference>
<dbReference type="EMBL" id="CP065321">
    <property type="protein sequence ID" value="QQR28679.1"/>
    <property type="molecule type" value="Genomic_DNA"/>
</dbReference>
<dbReference type="KEGG" id="amur:ADH66_01175"/>
<protein>
    <recommendedName>
        <fullName evidence="6">DUF4316 domain-containing protein</fullName>
    </recommendedName>
</protein>
<proteinExistence type="predicted"/>